<accession>A0A0P7TGU4</accession>
<proteinExistence type="predicted"/>
<organism evidence="2 3">
    <name type="scientific">Scleropages formosus</name>
    <name type="common">Asian bonytongue</name>
    <name type="synonym">Osteoglossum formosum</name>
    <dbReference type="NCBI Taxonomy" id="113540"/>
    <lineage>
        <taxon>Eukaryota</taxon>
        <taxon>Metazoa</taxon>
        <taxon>Chordata</taxon>
        <taxon>Craniata</taxon>
        <taxon>Vertebrata</taxon>
        <taxon>Euteleostomi</taxon>
        <taxon>Actinopterygii</taxon>
        <taxon>Neopterygii</taxon>
        <taxon>Teleostei</taxon>
        <taxon>Osteoglossocephala</taxon>
        <taxon>Osteoglossomorpha</taxon>
        <taxon>Osteoglossiformes</taxon>
        <taxon>Osteoglossidae</taxon>
        <taxon>Scleropages</taxon>
    </lineage>
</organism>
<feature type="region of interest" description="Disordered" evidence="1">
    <location>
        <begin position="40"/>
        <end position="67"/>
    </location>
</feature>
<evidence type="ECO:0000256" key="1">
    <source>
        <dbReference type="SAM" id="MobiDB-lite"/>
    </source>
</evidence>
<protein>
    <submittedName>
        <fullName evidence="2">Uncharacterized protein</fullName>
    </submittedName>
</protein>
<sequence length="546" mass="60895">LRSRFHSQNLNLSFHRRGLIKGSAAGVQLGSDLLPYEALGPTHNAPGERNDPAKQVVDTRRSPQEALQSPTLGVMRARLHQPSTLVVPAHGAPQRLLPATEERSVGTQLGLRYEHRVRAAKLLQLLWTLPEACRGREAREKLIQPGAAESTSCPALPRCPRASGRNELANNQYRAKLPEMTKRSSLPTARLRWGRRVNVKVGCHLHDEVIGANTSIRPASHIHQDPHELLLAINTVTASNQTTYLQAAERGDKADPVGVVHAARHRLRVPHVREELCRQSRTRDAVRDESQEGMTCVHATGCHQRHLSPSSCAHLMAVPVSAALPSASPPGGIGLRRDRKEDVQSHGGRSWDEHTDERRKHTPATDVCGLEPVLMSMKVPVPIVIFRSPVSKQHSPNMAACWSAIWRHERSVYGYVQRYVGCPASPFLCPVRKTVLTTHVMGMGAPKMAGAVKPKWWLETRIPHTFDTPRHAHPVSWTEGKMDRGRDTRAHRKPLQHICSRAGRRIDVTCGSTAFCTNEEFMDDRKRKAPLVETVYSGTVHYYWDE</sequence>
<feature type="compositionally biased region" description="Basic and acidic residues" evidence="1">
    <location>
        <begin position="335"/>
        <end position="359"/>
    </location>
</feature>
<feature type="region of interest" description="Disordered" evidence="1">
    <location>
        <begin position="326"/>
        <end position="364"/>
    </location>
</feature>
<feature type="non-terminal residue" evidence="2">
    <location>
        <position position="1"/>
    </location>
</feature>
<reference evidence="2 3" key="1">
    <citation type="submission" date="2015-08" db="EMBL/GenBank/DDBJ databases">
        <title>The genome of the Asian arowana (Scleropages formosus).</title>
        <authorList>
            <person name="Tan M.H."/>
            <person name="Gan H.M."/>
            <person name="Croft L.J."/>
            <person name="Austin C.M."/>
        </authorList>
    </citation>
    <scope>NUCLEOTIDE SEQUENCE [LARGE SCALE GENOMIC DNA]</scope>
    <source>
        <strain evidence="2">Aro1</strain>
    </source>
</reference>
<name>A0A0P7TGU4_SCLFO</name>
<feature type="compositionally biased region" description="Basic and acidic residues" evidence="1">
    <location>
        <begin position="46"/>
        <end position="63"/>
    </location>
</feature>
<evidence type="ECO:0000313" key="2">
    <source>
        <dbReference type="EMBL" id="KPP56676.1"/>
    </source>
</evidence>
<dbReference type="AlphaFoldDB" id="A0A0P7TGU4"/>
<dbReference type="Proteomes" id="UP000034805">
    <property type="component" value="Unassembled WGS sequence"/>
</dbReference>
<dbReference type="EMBL" id="JARO02019551">
    <property type="protein sequence ID" value="KPP56676.1"/>
    <property type="molecule type" value="Genomic_DNA"/>
</dbReference>
<gene>
    <name evidence="2" type="ORF">Z043_125679</name>
</gene>
<comment type="caution">
    <text evidence="2">The sequence shown here is derived from an EMBL/GenBank/DDBJ whole genome shotgun (WGS) entry which is preliminary data.</text>
</comment>
<feature type="region of interest" description="Disordered" evidence="1">
    <location>
        <begin position="469"/>
        <end position="491"/>
    </location>
</feature>
<evidence type="ECO:0000313" key="3">
    <source>
        <dbReference type="Proteomes" id="UP000034805"/>
    </source>
</evidence>